<feature type="domain" description="Microcin J25-processing protein McjB C-terminal" evidence="1">
    <location>
        <begin position="23"/>
        <end position="127"/>
    </location>
</feature>
<evidence type="ECO:0000313" key="3">
    <source>
        <dbReference type="Proteomes" id="UP000236723"/>
    </source>
</evidence>
<accession>A0A1H6E239</accession>
<sequence length="150" mass="15769">MTVSDALNRPPGVPTRHRMAARVAVGLAFGLALLPSGRLHAVLTRISRGAAPAGYEQAKAARDAVLAVSLACLGSRGCLPRSLATALLCRMWGVWPTWCVGARTRPPFGAHAWVEAEGRMVGEDASEGYLNTLISVPPTEPGRRAGTSQT</sequence>
<dbReference type="EMBL" id="FNVO01000028">
    <property type="protein sequence ID" value="SEG91204.1"/>
    <property type="molecule type" value="Genomic_DNA"/>
</dbReference>
<name>A0A1H6E239_9ACTN</name>
<proteinExistence type="predicted"/>
<protein>
    <submittedName>
        <fullName evidence="2">Transglutaminase-like superfamily protein</fullName>
    </submittedName>
</protein>
<dbReference type="Proteomes" id="UP000236723">
    <property type="component" value="Unassembled WGS sequence"/>
</dbReference>
<dbReference type="NCBIfam" id="NF033537">
    <property type="entry name" value="lasso_biosyn_B2"/>
    <property type="match status" value="1"/>
</dbReference>
<organism evidence="2 3">
    <name type="scientific">Thermomonospora echinospora</name>
    <dbReference type="NCBI Taxonomy" id="1992"/>
    <lineage>
        <taxon>Bacteria</taxon>
        <taxon>Bacillati</taxon>
        <taxon>Actinomycetota</taxon>
        <taxon>Actinomycetes</taxon>
        <taxon>Streptosporangiales</taxon>
        <taxon>Thermomonosporaceae</taxon>
        <taxon>Thermomonospora</taxon>
    </lineage>
</organism>
<dbReference type="InterPro" id="IPR032708">
    <property type="entry name" value="McjB_C"/>
</dbReference>
<dbReference type="Pfam" id="PF13471">
    <property type="entry name" value="Transglut_core3"/>
    <property type="match status" value="1"/>
</dbReference>
<evidence type="ECO:0000259" key="1">
    <source>
        <dbReference type="Pfam" id="PF13471"/>
    </source>
</evidence>
<dbReference type="RefSeq" id="WP_103944175.1">
    <property type="nucleotide sequence ID" value="NZ_FNVO01000028.1"/>
</dbReference>
<dbReference type="AlphaFoldDB" id="A0A1H6E239"/>
<evidence type="ECO:0000313" key="2">
    <source>
        <dbReference type="EMBL" id="SEG91204.1"/>
    </source>
</evidence>
<dbReference type="InterPro" id="IPR053521">
    <property type="entry name" value="McjB-like"/>
</dbReference>
<dbReference type="OrthoDB" id="583768at2"/>
<keyword evidence="3" id="KW-1185">Reference proteome</keyword>
<reference evidence="3" key="1">
    <citation type="submission" date="2016-10" db="EMBL/GenBank/DDBJ databases">
        <authorList>
            <person name="Varghese N."/>
            <person name="Submissions S."/>
        </authorList>
    </citation>
    <scope>NUCLEOTIDE SEQUENCE [LARGE SCALE GENOMIC DNA]</scope>
    <source>
        <strain evidence="3">DSM 43163</strain>
    </source>
</reference>
<gene>
    <name evidence="2" type="ORF">SAMN04489712_12861</name>
</gene>